<proteinExistence type="predicted"/>
<dbReference type="Pfam" id="PF04404">
    <property type="entry name" value="ERF"/>
    <property type="match status" value="1"/>
</dbReference>
<dbReference type="Proteomes" id="UP000485621">
    <property type="component" value="Unassembled WGS sequence"/>
</dbReference>
<dbReference type="EMBL" id="MWDB01000087">
    <property type="protein sequence ID" value="OQB39575.1"/>
    <property type="molecule type" value="Genomic_DNA"/>
</dbReference>
<accession>A0A1V5ZH92</accession>
<gene>
    <name evidence="1" type="ORF">BWY04_01558</name>
</gene>
<organism evidence="1">
    <name type="scientific">candidate division CPR1 bacterium ADurb.Bin160</name>
    <dbReference type="NCBI Taxonomy" id="1852826"/>
    <lineage>
        <taxon>Bacteria</taxon>
        <taxon>candidate division CPR1</taxon>
    </lineage>
</organism>
<comment type="caution">
    <text evidence="1">The sequence shown here is derived from an EMBL/GenBank/DDBJ whole genome shotgun (WGS) entry which is preliminary data.</text>
</comment>
<dbReference type="InterPro" id="IPR007499">
    <property type="entry name" value="ERF_bacteria_virus"/>
</dbReference>
<name>A0A1V5ZH92_9BACT</name>
<evidence type="ECO:0000313" key="1">
    <source>
        <dbReference type="EMBL" id="OQB39575.1"/>
    </source>
</evidence>
<sequence>MKLLEKILKIQSEVSVSKTAKNPFFKSSYIPLEDIVADLQPLLEKNRVVVIHRNIDN</sequence>
<protein>
    <submittedName>
        <fullName evidence="1">ERF superfamily protein</fullName>
    </submittedName>
</protein>
<reference evidence="1" key="1">
    <citation type="submission" date="2017-02" db="EMBL/GenBank/DDBJ databases">
        <title>Delving into the versatile metabolic prowess of the omnipresent phylum Bacteroidetes.</title>
        <authorList>
            <person name="Nobu M.K."/>
            <person name="Mei R."/>
            <person name="Narihiro T."/>
            <person name="Kuroda K."/>
            <person name="Liu W.-T."/>
        </authorList>
    </citation>
    <scope>NUCLEOTIDE SEQUENCE</scope>
    <source>
        <strain evidence="1">ADurb.Bin160</strain>
    </source>
</reference>
<dbReference type="AlphaFoldDB" id="A0A1V5ZH92"/>